<dbReference type="Proteomes" id="UP000321062">
    <property type="component" value="Chromosome"/>
</dbReference>
<organism evidence="1 2">
    <name type="scientific">Paradevosia tibetensis</name>
    <dbReference type="NCBI Taxonomy" id="1447062"/>
    <lineage>
        <taxon>Bacteria</taxon>
        <taxon>Pseudomonadati</taxon>
        <taxon>Pseudomonadota</taxon>
        <taxon>Alphaproteobacteria</taxon>
        <taxon>Hyphomicrobiales</taxon>
        <taxon>Devosiaceae</taxon>
        <taxon>Paradevosia</taxon>
    </lineage>
</organism>
<protein>
    <submittedName>
        <fullName evidence="1">Uncharacterized protein</fullName>
    </submittedName>
</protein>
<proteinExistence type="predicted"/>
<name>A0A5B9DU18_9HYPH</name>
<sequence length="88" mass="9490">MKTLANIILIAVQWLLILAGVLTLYLTAKLYGWSTQLPALPDGARDSFVLPVVERVAVGVSVGLCAIGLGAGLFYLRHLFLLGQRPSR</sequence>
<keyword evidence="2" id="KW-1185">Reference proteome</keyword>
<gene>
    <name evidence="1" type="ORF">FNA67_20610</name>
</gene>
<evidence type="ECO:0000313" key="2">
    <source>
        <dbReference type="Proteomes" id="UP000321062"/>
    </source>
</evidence>
<reference evidence="1 2" key="1">
    <citation type="journal article" date="2015" name="Int. J. Syst. Evol. Microbiol.">
        <title>Youhaiella tibetensis gen. nov., sp. nov., isolated from subsurface sediment.</title>
        <authorList>
            <person name="Wang Y.X."/>
            <person name="Huang F.Q."/>
            <person name="Nogi Y."/>
            <person name="Pang S.J."/>
            <person name="Wang P.K."/>
            <person name="Lv J."/>
        </authorList>
    </citation>
    <scope>NUCLEOTIDE SEQUENCE [LARGE SCALE GENOMIC DNA]</scope>
    <source>
        <strain evidence="2">fig4</strain>
    </source>
</reference>
<dbReference type="RefSeq" id="WP_147657988.1">
    <property type="nucleotide sequence ID" value="NZ_BMFM01000001.1"/>
</dbReference>
<dbReference type="KEGG" id="yti:FNA67_20610"/>
<dbReference type="EMBL" id="CP041690">
    <property type="protein sequence ID" value="QEE22415.1"/>
    <property type="molecule type" value="Genomic_DNA"/>
</dbReference>
<accession>A0A5B9DU18</accession>
<evidence type="ECO:0000313" key="1">
    <source>
        <dbReference type="EMBL" id="QEE22415.1"/>
    </source>
</evidence>
<dbReference type="AlphaFoldDB" id="A0A5B9DU18"/>